<organism evidence="2 3">
    <name type="scientific">Salipiger thiooxidans</name>
    <dbReference type="NCBI Taxonomy" id="282683"/>
    <lineage>
        <taxon>Bacteria</taxon>
        <taxon>Pseudomonadati</taxon>
        <taxon>Pseudomonadota</taxon>
        <taxon>Alphaproteobacteria</taxon>
        <taxon>Rhodobacterales</taxon>
        <taxon>Roseobacteraceae</taxon>
        <taxon>Salipiger</taxon>
    </lineage>
</organism>
<keyword evidence="1" id="KW-0812">Transmembrane</keyword>
<evidence type="ECO:0000313" key="2">
    <source>
        <dbReference type="EMBL" id="SDE38361.1"/>
    </source>
</evidence>
<proteinExistence type="predicted"/>
<keyword evidence="1" id="KW-1133">Transmembrane helix</keyword>
<dbReference type="AlphaFoldDB" id="A0A1G7CGG7"/>
<reference evidence="3" key="1">
    <citation type="submission" date="2016-10" db="EMBL/GenBank/DDBJ databases">
        <authorList>
            <person name="Varghese N."/>
            <person name="Submissions S."/>
        </authorList>
    </citation>
    <scope>NUCLEOTIDE SEQUENCE [LARGE SCALE GENOMIC DNA]</scope>
    <source>
        <strain evidence="3">DSM 10146</strain>
    </source>
</reference>
<dbReference type="STRING" id="282683.SAMN04488105_103130"/>
<keyword evidence="3" id="KW-1185">Reference proteome</keyword>
<keyword evidence="1" id="KW-0472">Membrane</keyword>
<accession>A0A1G7CGG7</accession>
<name>A0A1G7CGG7_9RHOB</name>
<protein>
    <submittedName>
        <fullName evidence="2">Uncharacterized protein</fullName>
    </submittedName>
</protein>
<evidence type="ECO:0000313" key="3">
    <source>
        <dbReference type="Proteomes" id="UP000198994"/>
    </source>
</evidence>
<feature type="transmembrane region" description="Helical" evidence="1">
    <location>
        <begin position="20"/>
        <end position="41"/>
    </location>
</feature>
<dbReference type="Proteomes" id="UP000198994">
    <property type="component" value="Unassembled WGS sequence"/>
</dbReference>
<feature type="transmembrane region" description="Helical" evidence="1">
    <location>
        <begin position="53"/>
        <end position="72"/>
    </location>
</feature>
<dbReference type="OrthoDB" id="7865111at2"/>
<evidence type="ECO:0000256" key="1">
    <source>
        <dbReference type="SAM" id="Phobius"/>
    </source>
</evidence>
<sequence>MDCTDAATQYSMVFSAYESFNGYSLTLKGWSVTVALAGMLAAYSNSVTRNGRIALVLATLSTVPFWWIDALFRSWQQGYERVLESLEAGCEAIVPVMGLWSEMHVSNWDGLMADLQAWFGQPEGAGPFLMLLYPGVFLPHALILVAGLILAIGFPPRTEAEAPPRRKTLR</sequence>
<feature type="transmembrane region" description="Helical" evidence="1">
    <location>
        <begin position="137"/>
        <end position="156"/>
    </location>
</feature>
<dbReference type="RefSeq" id="WP_089956204.1">
    <property type="nucleotide sequence ID" value="NZ_FNAV01000003.1"/>
</dbReference>
<gene>
    <name evidence="2" type="ORF">SAMN04488105_103130</name>
</gene>
<dbReference type="EMBL" id="FNAV01000003">
    <property type="protein sequence ID" value="SDE38361.1"/>
    <property type="molecule type" value="Genomic_DNA"/>
</dbReference>